<sequence length="196" mass="21340">MKLLNYLLITAPLACSLCFAAPTTAQGNADDINRVLNVRDAAEYTYPTKFGDLKFVRADGTPGEPAENITLNGEPLLSTKGQIDKQGGLLFLMSESQTTSSREKLPRRAGQAGKTETIRMIVLIGQGTCTKKLAVLDFTGAKPFISEQFGNDQQERTCLTFKKAKWGKKESEITLSSGATYIYEAKGKISGPFAFE</sequence>
<organism evidence="2 3">
    <name type="scientific">Duganella margarita</name>
    <dbReference type="NCBI Taxonomy" id="2692170"/>
    <lineage>
        <taxon>Bacteria</taxon>
        <taxon>Pseudomonadati</taxon>
        <taxon>Pseudomonadota</taxon>
        <taxon>Betaproteobacteria</taxon>
        <taxon>Burkholderiales</taxon>
        <taxon>Oxalobacteraceae</taxon>
        <taxon>Telluria group</taxon>
        <taxon>Duganella</taxon>
    </lineage>
</organism>
<dbReference type="EMBL" id="WWCR01000046">
    <property type="protein sequence ID" value="MYM75708.1"/>
    <property type="molecule type" value="Genomic_DNA"/>
</dbReference>
<gene>
    <name evidence="2" type="ORF">GTP56_26440</name>
</gene>
<protein>
    <submittedName>
        <fullName evidence="2">Uncharacterized protein</fullName>
    </submittedName>
</protein>
<dbReference type="RefSeq" id="WP_161052317.1">
    <property type="nucleotide sequence ID" value="NZ_WWCR01000046.1"/>
</dbReference>
<feature type="chain" id="PRO_5031167869" evidence="1">
    <location>
        <begin position="21"/>
        <end position="196"/>
    </location>
</feature>
<dbReference type="Proteomes" id="UP000469734">
    <property type="component" value="Unassembled WGS sequence"/>
</dbReference>
<feature type="signal peptide" evidence="1">
    <location>
        <begin position="1"/>
        <end position="20"/>
    </location>
</feature>
<evidence type="ECO:0000313" key="2">
    <source>
        <dbReference type="EMBL" id="MYM75708.1"/>
    </source>
</evidence>
<comment type="caution">
    <text evidence="2">The sequence shown here is derived from an EMBL/GenBank/DDBJ whole genome shotgun (WGS) entry which is preliminary data.</text>
</comment>
<dbReference type="AlphaFoldDB" id="A0A7X4H5F2"/>
<accession>A0A7X4H5F2</accession>
<reference evidence="2 3" key="1">
    <citation type="submission" date="2019-12" db="EMBL/GenBank/DDBJ databases">
        <title>Novel species isolated from a subtropical stream in China.</title>
        <authorList>
            <person name="Lu H."/>
        </authorList>
    </citation>
    <scope>NUCLEOTIDE SEQUENCE [LARGE SCALE GENOMIC DNA]</scope>
    <source>
        <strain evidence="2 3">FT134W</strain>
    </source>
</reference>
<evidence type="ECO:0000313" key="3">
    <source>
        <dbReference type="Proteomes" id="UP000469734"/>
    </source>
</evidence>
<keyword evidence="1" id="KW-0732">Signal</keyword>
<name>A0A7X4H5F2_9BURK</name>
<proteinExistence type="predicted"/>
<evidence type="ECO:0000256" key="1">
    <source>
        <dbReference type="SAM" id="SignalP"/>
    </source>
</evidence>